<name>Q737J8_BACC1</name>
<accession>Q737J8</accession>
<gene>
    <name evidence="1" type="ordered locus">BCE_2650</name>
</gene>
<evidence type="ECO:0008006" key="3">
    <source>
        <dbReference type="Google" id="ProtNLM"/>
    </source>
</evidence>
<evidence type="ECO:0000313" key="1">
    <source>
        <dbReference type="EMBL" id="AAS41564.1"/>
    </source>
</evidence>
<proteinExistence type="predicted"/>
<evidence type="ECO:0000313" key="2">
    <source>
        <dbReference type="Proteomes" id="UP000002527"/>
    </source>
</evidence>
<reference evidence="1 2" key="1">
    <citation type="journal article" date="2004" name="Nucleic Acids Res.">
        <title>The genome sequence of Bacillus cereus ATCC 10987 reveals metabolic adaptations and a large plasmid related to Bacillus anthracis pXO1.</title>
        <authorList>
            <person name="Rasko D.A."/>
            <person name="Ravel J."/>
            <person name="Okstad O.A."/>
            <person name="Helgason E."/>
            <person name="Cer R.Z."/>
            <person name="Jiang L."/>
            <person name="Shores K.A."/>
            <person name="Fouts D.E."/>
            <person name="Tourasse N.J."/>
            <person name="Angiuoli S.V."/>
            <person name="Kolonay J."/>
            <person name="Nelson W.C."/>
            <person name="Kolsto A.-B."/>
            <person name="Fraser C.M."/>
            <person name="Read T.D."/>
        </authorList>
    </citation>
    <scope>NUCLEOTIDE SEQUENCE [LARGE SCALE GENOMIC DNA]</scope>
    <source>
        <strain evidence="2">ATCC 10987 / NRS 248</strain>
    </source>
</reference>
<dbReference type="HOGENOM" id="CLU_202328_1_0_9"/>
<organism evidence="1 2">
    <name type="scientific">Bacillus cereus (strain ATCC 10987 / NRS 248)</name>
    <dbReference type="NCBI Taxonomy" id="222523"/>
    <lineage>
        <taxon>Bacteria</taxon>
        <taxon>Bacillati</taxon>
        <taxon>Bacillota</taxon>
        <taxon>Bacilli</taxon>
        <taxon>Bacillales</taxon>
        <taxon>Bacillaceae</taxon>
        <taxon>Bacillus</taxon>
        <taxon>Bacillus cereus group</taxon>
    </lineage>
</organism>
<protein>
    <recommendedName>
        <fullName evidence="3">Group-specific protein</fullName>
    </recommendedName>
</protein>
<dbReference type="EMBL" id="AE017194">
    <property type="protein sequence ID" value="AAS41564.1"/>
    <property type="molecule type" value="Genomic_DNA"/>
</dbReference>
<dbReference type="AlphaFoldDB" id="Q737J8"/>
<sequence>MKGGCTMKYVKVSMNGGSEHKFSMTLERFEELITTEDGLLENKLVSIENVMINPTNISSVVEKIGVPAKFMEA</sequence>
<dbReference type="KEGG" id="bca:BCE_2650"/>
<dbReference type="Proteomes" id="UP000002527">
    <property type="component" value="Chromosome"/>
</dbReference>